<reference evidence="3" key="1">
    <citation type="journal article" date="2019" name="Int. J. Syst. Evol. Microbiol.">
        <title>The Global Catalogue of Microorganisms (GCM) 10K type strain sequencing project: providing services to taxonomists for standard genome sequencing and annotation.</title>
        <authorList>
            <consortium name="The Broad Institute Genomics Platform"/>
            <consortium name="The Broad Institute Genome Sequencing Center for Infectious Disease"/>
            <person name="Wu L."/>
            <person name="Ma J."/>
        </authorList>
    </citation>
    <scope>NUCLEOTIDE SEQUENCE [LARGE SCALE GENOMIC DNA]</scope>
    <source>
        <strain evidence="3">JCM 18014</strain>
    </source>
</reference>
<evidence type="ECO:0000313" key="2">
    <source>
        <dbReference type="EMBL" id="GAA5047839.1"/>
    </source>
</evidence>
<feature type="region of interest" description="Disordered" evidence="1">
    <location>
        <begin position="208"/>
        <end position="235"/>
    </location>
</feature>
<comment type="caution">
    <text evidence="2">The sequence shown here is derived from an EMBL/GenBank/DDBJ whole genome shotgun (WGS) entry which is preliminary data.</text>
</comment>
<keyword evidence="3" id="KW-1185">Reference proteome</keyword>
<organism evidence="2 3">
    <name type="scientific">Erythrobacter westpacificensis</name>
    <dbReference type="NCBI Taxonomy" id="1055231"/>
    <lineage>
        <taxon>Bacteria</taxon>
        <taxon>Pseudomonadati</taxon>
        <taxon>Pseudomonadota</taxon>
        <taxon>Alphaproteobacteria</taxon>
        <taxon>Sphingomonadales</taxon>
        <taxon>Erythrobacteraceae</taxon>
        <taxon>Erythrobacter/Porphyrobacter group</taxon>
        <taxon>Erythrobacter</taxon>
    </lineage>
</organism>
<dbReference type="Proteomes" id="UP001500518">
    <property type="component" value="Unassembled WGS sequence"/>
</dbReference>
<gene>
    <name evidence="2" type="ORF">GCM10023208_04520</name>
</gene>
<evidence type="ECO:0000256" key="1">
    <source>
        <dbReference type="SAM" id="MobiDB-lite"/>
    </source>
</evidence>
<sequence length="235" mass="25441">MPPKKKTGRVAVPTNPHTNLPALPERFAIGGREIRPVQLFVNGKRQVERDGPWAGEPDKIAWIDASTGKDCILLRQHGGHWSGFVAVSIAHPLWGFSADAIPASAGLHVHGPIDYAAPCDESGAPETSVCHVTIGSSRPARRSAPQRSSTSGDVDRTNWWFGFSADQAADYVPNHNRPLEREEGQVYRDMDYMFQEVTTLASQLDALEDRHTGSLAPPALGTPVPKLGKSGGDHD</sequence>
<protein>
    <submittedName>
        <fullName evidence="2">Uncharacterized protein</fullName>
    </submittedName>
</protein>
<evidence type="ECO:0000313" key="3">
    <source>
        <dbReference type="Proteomes" id="UP001500518"/>
    </source>
</evidence>
<name>A0ABP9JZ83_9SPHN</name>
<accession>A0ABP9JZ83</accession>
<dbReference type="EMBL" id="BAABHV010000004">
    <property type="protein sequence ID" value="GAA5047839.1"/>
    <property type="molecule type" value="Genomic_DNA"/>
</dbReference>
<proteinExistence type="predicted"/>
<dbReference type="RefSeq" id="WP_346031517.1">
    <property type="nucleotide sequence ID" value="NZ_BAABHV010000004.1"/>
</dbReference>